<dbReference type="GO" id="GO:0003723">
    <property type="term" value="F:RNA binding"/>
    <property type="evidence" value="ECO:0007669"/>
    <property type="project" value="UniProtKB-KW"/>
</dbReference>
<dbReference type="InterPro" id="IPR025715">
    <property type="entry name" value="FoP_C"/>
</dbReference>
<evidence type="ECO:0000259" key="3">
    <source>
        <dbReference type="SMART" id="SM01218"/>
    </source>
</evidence>
<dbReference type="Proteomes" id="UP000316079">
    <property type="component" value="Unassembled WGS sequence"/>
</dbReference>
<reference evidence="4 5" key="1">
    <citation type="journal article" date="2019" name="Sci. Data">
        <title>Hybrid genome assembly and annotation of Danionella translucida.</title>
        <authorList>
            <person name="Kadobianskyi M."/>
            <person name="Schulze L."/>
            <person name="Schuelke M."/>
            <person name="Judkewitz B."/>
        </authorList>
    </citation>
    <scope>NUCLEOTIDE SEQUENCE [LARGE SCALE GENOMIC DNA]</scope>
    <source>
        <strain evidence="4 5">Bolton</strain>
    </source>
</reference>
<dbReference type="PANTHER" id="PTHR48426:SF1">
    <property type="entry name" value="CHROMATIN TARGET OF PRMT1 PROTEIN"/>
    <property type="match status" value="1"/>
</dbReference>
<dbReference type="InterPro" id="IPR052656">
    <property type="entry name" value="CTOP_PRMT1"/>
</dbReference>
<name>A0A553RLR2_9TELE</name>
<feature type="domain" description="Chromatin target of PRMT1 protein C-terminal" evidence="3">
    <location>
        <begin position="116"/>
        <end position="213"/>
    </location>
</feature>
<dbReference type="OrthoDB" id="446014at2759"/>
<organism evidence="4 5">
    <name type="scientific">Danionella cerebrum</name>
    <dbReference type="NCBI Taxonomy" id="2873325"/>
    <lineage>
        <taxon>Eukaryota</taxon>
        <taxon>Metazoa</taxon>
        <taxon>Chordata</taxon>
        <taxon>Craniata</taxon>
        <taxon>Vertebrata</taxon>
        <taxon>Euteleostomi</taxon>
        <taxon>Actinopterygii</taxon>
        <taxon>Neopterygii</taxon>
        <taxon>Teleostei</taxon>
        <taxon>Ostariophysi</taxon>
        <taxon>Cypriniformes</taxon>
        <taxon>Danionidae</taxon>
        <taxon>Danioninae</taxon>
        <taxon>Danionella</taxon>
    </lineage>
</organism>
<evidence type="ECO:0000313" key="4">
    <source>
        <dbReference type="EMBL" id="TRZ03122.1"/>
    </source>
</evidence>
<evidence type="ECO:0000256" key="1">
    <source>
        <dbReference type="ARBA" id="ARBA00022884"/>
    </source>
</evidence>
<dbReference type="PANTHER" id="PTHR48426">
    <property type="entry name" value="CHROMATIN TARGET OF PRMT1 PROTEIN"/>
    <property type="match status" value="1"/>
</dbReference>
<dbReference type="SMART" id="SM01218">
    <property type="entry name" value="FoP_duplication"/>
    <property type="match status" value="1"/>
</dbReference>
<dbReference type="AlphaFoldDB" id="A0A553RLR2"/>
<feature type="region of interest" description="Disordered" evidence="2">
    <location>
        <begin position="89"/>
        <end position="150"/>
    </location>
</feature>
<dbReference type="Pfam" id="PF13865">
    <property type="entry name" value="FoP_duplication"/>
    <property type="match status" value="1"/>
</dbReference>
<protein>
    <recommendedName>
        <fullName evidence="3">Chromatin target of PRMT1 protein C-terminal domain-containing protein</fullName>
    </recommendedName>
</protein>
<keyword evidence="5" id="KW-1185">Reference proteome</keyword>
<keyword evidence="1" id="KW-0694">RNA-binding</keyword>
<comment type="caution">
    <text evidence="4">The sequence shown here is derived from an EMBL/GenBank/DDBJ whole genome shotgun (WGS) entry which is preliminary data.</text>
</comment>
<dbReference type="STRING" id="623744.A0A553RLR2"/>
<feature type="compositionally biased region" description="Polar residues" evidence="2">
    <location>
        <begin position="114"/>
        <end position="136"/>
    </location>
</feature>
<accession>A0A553RLR2</accession>
<evidence type="ECO:0000313" key="5">
    <source>
        <dbReference type="Proteomes" id="UP000316079"/>
    </source>
</evidence>
<dbReference type="EMBL" id="SRMA01015983">
    <property type="protein sequence ID" value="TRZ03122.1"/>
    <property type="molecule type" value="Genomic_DNA"/>
</dbReference>
<evidence type="ECO:0000256" key="2">
    <source>
        <dbReference type="SAM" id="MobiDB-lite"/>
    </source>
</evidence>
<proteinExistence type="predicted"/>
<gene>
    <name evidence="4" type="ORF">DNTS_029903</name>
</gene>
<sequence>MNPILDMMNPVGAEKVSLSSTCSVSLNDRFTFLMKHQTEDAINQQNETSLRNKRLALEMASRPSVLAALHDTSNINNQLCKANVKSRLGRPTRRGGLQMRGGGRNGRKGMIYTNRLQGASTPQTGWNQRQPASKGNSAVPMRAKGATAVSKTGRGCLVPVKRANSGFGRVRCYNHRCRATFEQLDQQLKEYMSQSKRHLDTELDAYMAQVDLKDLMQ</sequence>